<comment type="caution">
    <text evidence="6">The sequence shown here is derived from an EMBL/GenBank/DDBJ whole genome shotgun (WGS) entry which is preliminary data.</text>
</comment>
<keyword evidence="2" id="KW-0229">DNA integration</keyword>
<evidence type="ECO:0000259" key="5">
    <source>
        <dbReference type="PROSITE" id="PS51898"/>
    </source>
</evidence>
<accession>A0A0R1NLS7</accession>
<keyword evidence="3" id="KW-0238">DNA-binding</keyword>
<dbReference type="STRING" id="1423748.FC37_GL001757"/>
<dbReference type="Pfam" id="PF14659">
    <property type="entry name" value="Phage_int_SAM_3"/>
    <property type="match status" value="1"/>
</dbReference>
<dbReference type="AlphaFoldDB" id="A0A0R1NLS7"/>
<dbReference type="GO" id="GO:0006310">
    <property type="term" value="P:DNA recombination"/>
    <property type="evidence" value="ECO:0007669"/>
    <property type="project" value="UniProtKB-KW"/>
</dbReference>
<dbReference type="PANTHER" id="PTHR30629:SF2">
    <property type="entry name" value="PROPHAGE INTEGRASE INTS-RELATED"/>
    <property type="match status" value="1"/>
</dbReference>
<dbReference type="GO" id="GO:0003677">
    <property type="term" value="F:DNA binding"/>
    <property type="evidence" value="ECO:0007669"/>
    <property type="project" value="UniProtKB-KW"/>
</dbReference>
<dbReference type="SUPFAM" id="SSF56349">
    <property type="entry name" value="DNA breaking-rejoining enzymes"/>
    <property type="match status" value="1"/>
</dbReference>
<dbReference type="Pfam" id="PF14657">
    <property type="entry name" value="Arm-DNA-bind_4"/>
    <property type="match status" value="1"/>
</dbReference>
<keyword evidence="4" id="KW-0233">DNA recombination</keyword>
<dbReference type="Gene3D" id="1.10.443.10">
    <property type="entry name" value="Intergrase catalytic core"/>
    <property type="match status" value="1"/>
</dbReference>
<dbReference type="CDD" id="cd01189">
    <property type="entry name" value="INT_ICEBs1_C_like"/>
    <property type="match status" value="1"/>
</dbReference>
<evidence type="ECO:0000313" key="6">
    <source>
        <dbReference type="EMBL" id="KRL20908.1"/>
    </source>
</evidence>
<protein>
    <submittedName>
        <fullName evidence="6">Toxin-antitoxin system, toxin component, PIN family</fullName>
    </submittedName>
</protein>
<dbReference type="GO" id="GO:0015074">
    <property type="term" value="P:DNA integration"/>
    <property type="evidence" value="ECO:0007669"/>
    <property type="project" value="UniProtKB-KW"/>
</dbReference>
<sequence length="406" mass="47473">MNNDIKKYKTKSGKTRYQIRIYAGKYKANGQSNFIRKKGFKSLNEAENAYISIKHDLKNGTYVTEKPKHVRFKEVYRKWINVYANGVKESTLATTIRILEGHVLPELGNMYVDEITVVKCQQAVNKWFKQAPKTFKRYIRYANDVFKYAEHLELISSSPMDKVIRPKQKKDEKDVERLYTEKRSKKFYTKKELKIFLEYAKEYKLKAYAFFQILGYGGLRRGEALALQWRDVDFINHTLTINKTVSKGLNNRCLIQTPKTKASVRTISLDDETIEVLKEWQHEQLRERNDANVIPIGINNSKAVNNLYLFEGMKHNYPTNFPMSETTAFTWNDAIAKKAGLPHINLHGFRHTHASLLFDARIPVEEAKARLGHEKITTTIDIYTHLTKQREEETAMDFAKFMHRAE</sequence>
<dbReference type="EMBL" id="AZEL01000053">
    <property type="protein sequence ID" value="KRL20908.1"/>
    <property type="molecule type" value="Genomic_DNA"/>
</dbReference>
<proteinExistence type="inferred from homology"/>
<dbReference type="PANTHER" id="PTHR30629">
    <property type="entry name" value="PROPHAGE INTEGRASE"/>
    <property type="match status" value="1"/>
</dbReference>
<dbReference type="OrthoDB" id="9803188at2"/>
<dbReference type="eggNOG" id="COG0582">
    <property type="taxonomic scope" value="Bacteria"/>
</dbReference>
<dbReference type="InterPro" id="IPR028259">
    <property type="entry name" value="AP2-like_int_N"/>
</dbReference>
<evidence type="ECO:0000313" key="7">
    <source>
        <dbReference type="Proteomes" id="UP000051311"/>
    </source>
</evidence>
<organism evidence="6 7">
    <name type="scientific">Lactobacillus gallinarum DSM 10532 = JCM 2011</name>
    <dbReference type="NCBI Taxonomy" id="1423748"/>
    <lineage>
        <taxon>Bacteria</taxon>
        <taxon>Bacillati</taxon>
        <taxon>Bacillota</taxon>
        <taxon>Bacilli</taxon>
        <taxon>Lactobacillales</taxon>
        <taxon>Lactobacillaceae</taxon>
        <taxon>Lactobacillus</taxon>
    </lineage>
</organism>
<dbReference type="InterPro" id="IPR004107">
    <property type="entry name" value="Integrase_SAM-like_N"/>
</dbReference>
<dbReference type="Pfam" id="PF00589">
    <property type="entry name" value="Phage_integrase"/>
    <property type="match status" value="1"/>
</dbReference>
<gene>
    <name evidence="6" type="ORF">FC37_GL001757</name>
</gene>
<dbReference type="InterPro" id="IPR010998">
    <property type="entry name" value="Integrase_recombinase_N"/>
</dbReference>
<dbReference type="InterPro" id="IPR002104">
    <property type="entry name" value="Integrase_catalytic"/>
</dbReference>
<dbReference type="InterPro" id="IPR013762">
    <property type="entry name" value="Integrase-like_cat_sf"/>
</dbReference>
<name>A0A0R1NLS7_9LACO</name>
<evidence type="ECO:0000256" key="2">
    <source>
        <dbReference type="ARBA" id="ARBA00022908"/>
    </source>
</evidence>
<evidence type="ECO:0000256" key="3">
    <source>
        <dbReference type="ARBA" id="ARBA00023125"/>
    </source>
</evidence>
<evidence type="ECO:0000256" key="4">
    <source>
        <dbReference type="ARBA" id="ARBA00023172"/>
    </source>
</evidence>
<dbReference type="RefSeq" id="WP_025006045.1">
    <property type="nucleotide sequence ID" value="NZ_AZEL01000053.1"/>
</dbReference>
<dbReference type="InterPro" id="IPR050808">
    <property type="entry name" value="Phage_Integrase"/>
</dbReference>
<dbReference type="PATRIC" id="fig|1423748.3.peg.1826"/>
<dbReference type="PROSITE" id="PS51898">
    <property type="entry name" value="TYR_RECOMBINASE"/>
    <property type="match status" value="1"/>
</dbReference>
<feature type="domain" description="Tyr recombinase" evidence="5">
    <location>
        <begin position="183"/>
        <end position="396"/>
    </location>
</feature>
<reference evidence="6 7" key="1">
    <citation type="journal article" date="2015" name="Genome Announc.">
        <title>Expanding the biotechnology potential of lactobacilli through comparative genomics of 213 strains and associated genera.</title>
        <authorList>
            <person name="Sun Z."/>
            <person name="Harris H.M."/>
            <person name="McCann A."/>
            <person name="Guo C."/>
            <person name="Argimon S."/>
            <person name="Zhang W."/>
            <person name="Yang X."/>
            <person name="Jeffery I.B."/>
            <person name="Cooney J.C."/>
            <person name="Kagawa T.F."/>
            <person name="Liu W."/>
            <person name="Song Y."/>
            <person name="Salvetti E."/>
            <person name="Wrobel A."/>
            <person name="Rasinkangas P."/>
            <person name="Parkhill J."/>
            <person name="Rea M.C."/>
            <person name="O'Sullivan O."/>
            <person name="Ritari J."/>
            <person name="Douillard F.P."/>
            <person name="Paul Ross R."/>
            <person name="Yang R."/>
            <person name="Briner A.E."/>
            <person name="Felis G.E."/>
            <person name="de Vos W.M."/>
            <person name="Barrangou R."/>
            <person name="Klaenhammer T.R."/>
            <person name="Caufield P.W."/>
            <person name="Cui Y."/>
            <person name="Zhang H."/>
            <person name="O'Toole P.W."/>
        </authorList>
    </citation>
    <scope>NUCLEOTIDE SEQUENCE [LARGE SCALE GENOMIC DNA]</scope>
    <source>
        <strain evidence="6 7">DSM 10532</strain>
    </source>
</reference>
<comment type="similarity">
    <text evidence="1">Belongs to the 'phage' integrase family.</text>
</comment>
<evidence type="ECO:0000256" key="1">
    <source>
        <dbReference type="ARBA" id="ARBA00008857"/>
    </source>
</evidence>
<dbReference type="Gene3D" id="1.10.150.130">
    <property type="match status" value="1"/>
</dbReference>
<dbReference type="InterPro" id="IPR011010">
    <property type="entry name" value="DNA_brk_join_enz"/>
</dbReference>
<dbReference type="Proteomes" id="UP000051311">
    <property type="component" value="Unassembled WGS sequence"/>
</dbReference>